<evidence type="ECO:0000313" key="2">
    <source>
        <dbReference type="Proteomes" id="UP000268829"/>
    </source>
</evidence>
<sequence>MKSKRVKRYGEDLLTEFGFNEEGEGLFCEEIALKLGVLNHTNDNPNGRLIKQIAEFLKLKPSGVKTTEVYNQTKNTDTVGYHFNQKPKYSKEDVEKIEFFIQELDDDGQYIFRGIKFRLKSR</sequence>
<dbReference type="EMBL" id="RHHS01000013">
    <property type="protein sequence ID" value="RNB59463.1"/>
    <property type="molecule type" value="Genomic_DNA"/>
</dbReference>
<proteinExistence type="predicted"/>
<evidence type="ECO:0000313" key="1">
    <source>
        <dbReference type="EMBL" id="RNB59463.1"/>
    </source>
</evidence>
<dbReference type="OrthoDB" id="9793396at2"/>
<accession>A0A3M8B817</accession>
<comment type="caution">
    <text evidence="1">The sequence shown here is derived from an EMBL/GenBank/DDBJ whole genome shotgun (WGS) entry which is preliminary data.</text>
</comment>
<dbReference type="RefSeq" id="WP_122903630.1">
    <property type="nucleotide sequence ID" value="NZ_RHHS01000013.1"/>
</dbReference>
<reference evidence="1 2" key="1">
    <citation type="submission" date="2018-10" db="EMBL/GenBank/DDBJ databases">
        <title>Phylogenomics of Brevibacillus.</title>
        <authorList>
            <person name="Dunlap C."/>
        </authorList>
    </citation>
    <scope>NUCLEOTIDE SEQUENCE [LARGE SCALE GENOMIC DNA]</scope>
    <source>
        <strain evidence="1 2">DSM 100115</strain>
    </source>
</reference>
<organism evidence="1 2">
    <name type="scientific">Brevibacillus gelatini</name>
    <dbReference type="NCBI Taxonomy" id="1655277"/>
    <lineage>
        <taxon>Bacteria</taxon>
        <taxon>Bacillati</taxon>
        <taxon>Bacillota</taxon>
        <taxon>Bacilli</taxon>
        <taxon>Bacillales</taxon>
        <taxon>Paenibacillaceae</taxon>
        <taxon>Brevibacillus</taxon>
    </lineage>
</organism>
<dbReference type="Proteomes" id="UP000268829">
    <property type="component" value="Unassembled WGS sequence"/>
</dbReference>
<protein>
    <submittedName>
        <fullName evidence="1">Uncharacterized protein</fullName>
    </submittedName>
</protein>
<dbReference type="AlphaFoldDB" id="A0A3M8B817"/>
<gene>
    <name evidence="1" type="ORF">EDM57_04790</name>
</gene>
<keyword evidence="2" id="KW-1185">Reference proteome</keyword>
<name>A0A3M8B817_9BACL</name>